<dbReference type="VEuPathDB" id="CryptoDB:Vbra_20008"/>
<reference evidence="1 2" key="1">
    <citation type="submission" date="2014-11" db="EMBL/GenBank/DDBJ databases">
        <authorList>
            <person name="Zhu J."/>
            <person name="Qi W."/>
            <person name="Song R."/>
        </authorList>
    </citation>
    <scope>NUCLEOTIDE SEQUENCE [LARGE SCALE GENOMIC DNA]</scope>
</reference>
<dbReference type="AlphaFoldDB" id="A0A0G4E884"/>
<evidence type="ECO:0008006" key="3">
    <source>
        <dbReference type="Google" id="ProtNLM"/>
    </source>
</evidence>
<organism evidence="1 2">
    <name type="scientific">Vitrella brassicaformis (strain CCMP3155)</name>
    <dbReference type="NCBI Taxonomy" id="1169540"/>
    <lineage>
        <taxon>Eukaryota</taxon>
        <taxon>Sar</taxon>
        <taxon>Alveolata</taxon>
        <taxon>Colpodellida</taxon>
        <taxon>Vitrellaceae</taxon>
        <taxon>Vitrella</taxon>
    </lineage>
</organism>
<sequence length="133" mass="14495">MSDSKTAGGKPDASDVDCHLVELVFATTGEDDNAVSEDRKLRLKRSLLITMPFFNAALKEDSYAEGQTNRVVIREVGIDVARVVLQADSDATLNGLTKANFLPVLRALGYFCSAAATDADWIRQAERKMVRCG</sequence>
<proteinExistence type="predicted"/>
<accession>A0A0G4E884</accession>
<dbReference type="PhylomeDB" id="A0A0G4E884"/>
<evidence type="ECO:0000313" key="2">
    <source>
        <dbReference type="Proteomes" id="UP000041254"/>
    </source>
</evidence>
<gene>
    <name evidence="1" type="ORF">Vbra_20008</name>
</gene>
<dbReference type="InParanoid" id="A0A0G4E884"/>
<name>A0A0G4E884_VITBC</name>
<dbReference type="EMBL" id="CDMY01000022">
    <property type="protein sequence ID" value="CEL91805.1"/>
    <property type="molecule type" value="Genomic_DNA"/>
</dbReference>
<protein>
    <recommendedName>
        <fullName evidence="3">BTB domain-containing protein</fullName>
    </recommendedName>
</protein>
<dbReference type="Proteomes" id="UP000041254">
    <property type="component" value="Unassembled WGS sequence"/>
</dbReference>
<evidence type="ECO:0000313" key="1">
    <source>
        <dbReference type="EMBL" id="CEL91805.1"/>
    </source>
</evidence>
<keyword evidence="2" id="KW-1185">Reference proteome</keyword>